<dbReference type="Gene3D" id="3.40.50.150">
    <property type="entry name" value="Vaccinia Virus protein VP39"/>
    <property type="match status" value="1"/>
</dbReference>
<dbReference type="PANTHER" id="PTHR43667:SF2">
    <property type="entry name" value="FATTY ACID C-METHYL TRANSFERASE"/>
    <property type="match status" value="1"/>
</dbReference>
<evidence type="ECO:0000313" key="2">
    <source>
        <dbReference type="EMBL" id="OAB74858.1"/>
    </source>
</evidence>
<dbReference type="Proteomes" id="UP000077134">
    <property type="component" value="Unassembled WGS sequence"/>
</dbReference>
<dbReference type="EMBL" id="LSFN01000014">
    <property type="protein sequence ID" value="OAB74858.1"/>
    <property type="molecule type" value="Genomic_DNA"/>
</dbReference>
<proteinExistence type="predicted"/>
<accession>A0A167DWE6</accession>
<dbReference type="PANTHER" id="PTHR43667">
    <property type="entry name" value="CYCLOPROPANE-FATTY-ACYL-PHOSPHOLIPID SYNTHASE"/>
    <property type="match status" value="1"/>
</dbReference>
<reference evidence="2 3" key="1">
    <citation type="submission" date="2016-02" db="EMBL/GenBank/DDBJ databases">
        <title>Paenibacillus sp. LPB0068, isolated from Crassostrea gigas.</title>
        <authorList>
            <person name="Shin S.-K."/>
            <person name="Yi H."/>
        </authorList>
    </citation>
    <scope>NUCLEOTIDE SEQUENCE [LARGE SCALE GENOMIC DNA]</scope>
    <source>
        <strain evidence="2 3">LPB0068</strain>
    </source>
</reference>
<organism evidence="2 3">
    <name type="scientific">Paenibacillus crassostreae</name>
    <dbReference type="NCBI Taxonomy" id="1763538"/>
    <lineage>
        <taxon>Bacteria</taxon>
        <taxon>Bacillati</taxon>
        <taxon>Bacillota</taxon>
        <taxon>Bacilli</taxon>
        <taxon>Bacillales</taxon>
        <taxon>Paenibacillaceae</taxon>
        <taxon>Paenibacillus</taxon>
    </lineage>
</organism>
<dbReference type="InterPro" id="IPR050723">
    <property type="entry name" value="CFA/CMAS"/>
</dbReference>
<dbReference type="CDD" id="cd02440">
    <property type="entry name" value="AdoMet_MTases"/>
    <property type="match status" value="1"/>
</dbReference>
<dbReference type="OrthoDB" id="9804312at2"/>
<evidence type="ECO:0000313" key="3">
    <source>
        <dbReference type="Proteomes" id="UP000077134"/>
    </source>
</evidence>
<protein>
    <recommendedName>
        <fullName evidence="1">Methyltransferase domain-containing protein</fullName>
    </recommendedName>
</protein>
<gene>
    <name evidence="2" type="ORF">PNBC_12600</name>
</gene>
<dbReference type="Pfam" id="PF13649">
    <property type="entry name" value="Methyltransf_25"/>
    <property type="match status" value="1"/>
</dbReference>
<dbReference type="RefSeq" id="WP_068658584.1">
    <property type="nucleotide sequence ID" value="NZ_CP017770.1"/>
</dbReference>
<dbReference type="InterPro" id="IPR029063">
    <property type="entry name" value="SAM-dependent_MTases_sf"/>
</dbReference>
<sequence>MLEQADFAKARKAEANYHNELYHEHEILEAGSWMSKPNSLVMEMLDRLLEHKERVNVLDLGCGAGRNTIPMAMRLKGTGSQMLGTDLLAEAIDKLHENALEYGVTDGIQAEEVDVELTNIAENHYDFIVACGCLEHVSSEIALVKVLNRMKLGTKLGGIHCITMNTDVQEVDIVSGREREPLIELNLPMERATTILQEVYAEWNILEHKTVIRSIAEDKYDTPTQFRCHCITLAVQKIK</sequence>
<feature type="domain" description="Methyltransferase" evidence="1">
    <location>
        <begin position="57"/>
        <end position="151"/>
    </location>
</feature>
<name>A0A167DWE6_9BACL</name>
<dbReference type="AlphaFoldDB" id="A0A167DWE6"/>
<dbReference type="SUPFAM" id="SSF53335">
    <property type="entry name" value="S-adenosyl-L-methionine-dependent methyltransferases"/>
    <property type="match status" value="1"/>
</dbReference>
<keyword evidence="3" id="KW-1185">Reference proteome</keyword>
<comment type="caution">
    <text evidence="2">The sequence shown here is derived from an EMBL/GenBank/DDBJ whole genome shotgun (WGS) entry which is preliminary data.</text>
</comment>
<dbReference type="InterPro" id="IPR041698">
    <property type="entry name" value="Methyltransf_25"/>
</dbReference>
<dbReference type="STRING" id="1763538.LPB68_01355"/>
<evidence type="ECO:0000259" key="1">
    <source>
        <dbReference type="Pfam" id="PF13649"/>
    </source>
</evidence>
<dbReference type="KEGG" id="pcx:LPB68_01355"/>